<evidence type="ECO:0000313" key="4">
    <source>
        <dbReference type="Proteomes" id="UP000177050"/>
    </source>
</evidence>
<name>A0A1F7KZN9_9BACT</name>
<evidence type="ECO:0000256" key="1">
    <source>
        <dbReference type="ARBA" id="ARBA00022801"/>
    </source>
</evidence>
<dbReference type="InterPro" id="IPR051325">
    <property type="entry name" value="Nudix_hydrolase_domain"/>
</dbReference>
<dbReference type="InterPro" id="IPR020084">
    <property type="entry name" value="NUDIX_hydrolase_CS"/>
</dbReference>
<comment type="caution">
    <text evidence="3">The sequence shown here is derived from an EMBL/GenBank/DDBJ whole genome shotgun (WGS) entry which is preliminary data.</text>
</comment>
<gene>
    <name evidence="3" type="ORF">A3K52_00425</name>
</gene>
<keyword evidence="1" id="KW-0378">Hydrolase</keyword>
<dbReference type="PROSITE" id="PS51462">
    <property type="entry name" value="NUDIX"/>
    <property type="match status" value="1"/>
</dbReference>
<dbReference type="GO" id="GO:0004081">
    <property type="term" value="F:bis(5'-nucleosyl)-tetraphosphatase (asymmetrical) activity"/>
    <property type="evidence" value="ECO:0007669"/>
    <property type="project" value="TreeGrafter"/>
</dbReference>
<feature type="domain" description="Nudix hydrolase" evidence="2">
    <location>
        <begin position="4"/>
        <end position="153"/>
    </location>
</feature>
<evidence type="ECO:0000259" key="2">
    <source>
        <dbReference type="PROSITE" id="PS51462"/>
    </source>
</evidence>
<dbReference type="SUPFAM" id="SSF55811">
    <property type="entry name" value="Nudix"/>
    <property type="match status" value="1"/>
</dbReference>
<accession>A0A1F7KZN9</accession>
<dbReference type="AlphaFoldDB" id="A0A1F7KZN9"/>
<dbReference type="GO" id="GO:0006754">
    <property type="term" value="P:ATP biosynthetic process"/>
    <property type="evidence" value="ECO:0007669"/>
    <property type="project" value="TreeGrafter"/>
</dbReference>
<dbReference type="InterPro" id="IPR000086">
    <property type="entry name" value="NUDIX_hydrolase_dom"/>
</dbReference>
<reference evidence="3 4" key="1">
    <citation type="journal article" date="2016" name="Nat. Commun.">
        <title>Thousands of microbial genomes shed light on interconnected biogeochemical processes in an aquifer system.</title>
        <authorList>
            <person name="Anantharaman K."/>
            <person name="Brown C.T."/>
            <person name="Hug L.A."/>
            <person name="Sharon I."/>
            <person name="Castelle C.J."/>
            <person name="Probst A.J."/>
            <person name="Thomas B.C."/>
            <person name="Singh A."/>
            <person name="Wilkins M.J."/>
            <person name="Karaoz U."/>
            <person name="Brodie E.L."/>
            <person name="Williams K.H."/>
            <person name="Hubbard S.S."/>
            <person name="Banfield J.F."/>
        </authorList>
    </citation>
    <scope>NUCLEOTIDE SEQUENCE [LARGE SCALE GENOMIC DNA]</scope>
</reference>
<protein>
    <recommendedName>
        <fullName evidence="2">Nudix hydrolase domain-containing protein</fullName>
    </recommendedName>
</protein>
<proteinExistence type="predicted"/>
<dbReference type="Pfam" id="PF00293">
    <property type="entry name" value="NUDIX"/>
    <property type="match status" value="1"/>
</dbReference>
<dbReference type="EMBL" id="MGBR01000001">
    <property type="protein sequence ID" value="OGK73254.1"/>
    <property type="molecule type" value="Genomic_DNA"/>
</dbReference>
<dbReference type="InterPro" id="IPR015797">
    <property type="entry name" value="NUDIX_hydrolase-like_dom_sf"/>
</dbReference>
<dbReference type="GO" id="GO:0006167">
    <property type="term" value="P:AMP biosynthetic process"/>
    <property type="evidence" value="ECO:0007669"/>
    <property type="project" value="TreeGrafter"/>
</dbReference>
<sequence>MKEKNETSSGGIVYRKVKSQMSDVKCEWLICQHSQHKGWTFPKGLIGDKDSDESKESAALREVEEEGGIKAKIIHPQPVITKYSYHWRGSPHGKTSKENFMVHKTVYYYLMEYISGDPKDHDWEMMDAKFVPEEEVKKILTFPSDKGAFEEILCLVKK</sequence>
<dbReference type="Proteomes" id="UP000177050">
    <property type="component" value="Unassembled WGS sequence"/>
</dbReference>
<dbReference type="PANTHER" id="PTHR21340:SF0">
    <property type="entry name" value="BIS(5'-NUCLEOSYL)-TETRAPHOSPHATASE [ASYMMETRICAL]"/>
    <property type="match status" value="1"/>
</dbReference>
<evidence type="ECO:0000313" key="3">
    <source>
        <dbReference type="EMBL" id="OGK73254.1"/>
    </source>
</evidence>
<dbReference type="Gene3D" id="3.90.79.10">
    <property type="entry name" value="Nucleoside Triphosphate Pyrophosphohydrolase"/>
    <property type="match status" value="1"/>
</dbReference>
<dbReference type="PANTHER" id="PTHR21340">
    <property type="entry name" value="DIADENOSINE 5,5-P1,P4-TETRAPHOSPHATE PYROPHOSPHOHYDROLASE MUTT"/>
    <property type="match status" value="1"/>
</dbReference>
<dbReference type="PROSITE" id="PS00893">
    <property type="entry name" value="NUDIX_BOX"/>
    <property type="match status" value="1"/>
</dbReference>
<organism evidence="3 4">
    <name type="scientific">Candidatus Roizmanbacteria bacterium RIFOXYD1_FULL_38_12</name>
    <dbReference type="NCBI Taxonomy" id="1802093"/>
    <lineage>
        <taxon>Bacteria</taxon>
        <taxon>Candidatus Roizmaniibacteriota</taxon>
    </lineage>
</organism>